<sequence length="202" mass="21549">MRFVGVRMRDSCRSLGHSPYGALIPGTTASKGWRPYCAVSGPPRYAPGMDSIAGLPLHPLIVHFVVVAVPVTALVGIVVSLWPRARTHLGWFPPLLALVTLIAVPIASNAGEALEEKLGHPASIADHAELGDKLILAVAPLFLMMLAQWLLDRPACYERIPLSAAALIWARRGLALAVMLAAIAAIWLVFLVGDTGARAVWS</sequence>
<keyword evidence="1" id="KW-0472">Membrane</keyword>
<evidence type="ECO:0000259" key="2">
    <source>
        <dbReference type="Pfam" id="PF09990"/>
    </source>
</evidence>
<protein>
    <recommendedName>
        <fullName evidence="2">DUF2231 domain-containing protein</fullName>
    </recommendedName>
</protein>
<feature type="domain" description="DUF2231" evidence="2">
    <location>
        <begin position="54"/>
        <end position="202"/>
    </location>
</feature>
<keyword evidence="4" id="KW-1185">Reference proteome</keyword>
<feature type="transmembrane region" description="Helical" evidence="1">
    <location>
        <begin position="134"/>
        <end position="152"/>
    </location>
</feature>
<proteinExistence type="predicted"/>
<feature type="transmembrane region" description="Helical" evidence="1">
    <location>
        <begin position="89"/>
        <end position="108"/>
    </location>
</feature>
<dbReference type="Proteomes" id="UP001501035">
    <property type="component" value="Unassembled WGS sequence"/>
</dbReference>
<comment type="caution">
    <text evidence="3">The sequence shown here is derived from an EMBL/GenBank/DDBJ whole genome shotgun (WGS) entry which is preliminary data.</text>
</comment>
<feature type="transmembrane region" description="Helical" evidence="1">
    <location>
        <begin position="173"/>
        <end position="193"/>
    </location>
</feature>
<feature type="transmembrane region" description="Helical" evidence="1">
    <location>
        <begin position="60"/>
        <end position="82"/>
    </location>
</feature>
<accession>A0ABN3YCC6</accession>
<keyword evidence="1" id="KW-0812">Transmembrane</keyword>
<evidence type="ECO:0000313" key="4">
    <source>
        <dbReference type="Proteomes" id="UP001501035"/>
    </source>
</evidence>
<dbReference type="EMBL" id="BAAAVS010000002">
    <property type="protein sequence ID" value="GAA3025482.1"/>
    <property type="molecule type" value="Genomic_DNA"/>
</dbReference>
<dbReference type="InterPro" id="IPR019251">
    <property type="entry name" value="DUF2231_TM"/>
</dbReference>
<evidence type="ECO:0000313" key="3">
    <source>
        <dbReference type="EMBL" id="GAA3025482.1"/>
    </source>
</evidence>
<name>A0ABN3YCC6_9ACTN</name>
<reference evidence="3 4" key="1">
    <citation type="journal article" date="2019" name="Int. J. Syst. Evol. Microbiol.">
        <title>The Global Catalogue of Microorganisms (GCM) 10K type strain sequencing project: providing services to taxonomists for standard genome sequencing and annotation.</title>
        <authorList>
            <consortium name="The Broad Institute Genomics Platform"/>
            <consortium name="The Broad Institute Genome Sequencing Center for Infectious Disease"/>
            <person name="Wu L."/>
            <person name="Ma J."/>
        </authorList>
    </citation>
    <scope>NUCLEOTIDE SEQUENCE [LARGE SCALE GENOMIC DNA]</scope>
    <source>
        <strain evidence="3 4">JCM 14234</strain>
    </source>
</reference>
<evidence type="ECO:0000256" key="1">
    <source>
        <dbReference type="SAM" id="Phobius"/>
    </source>
</evidence>
<gene>
    <name evidence="3" type="ORF">GCM10010528_04240</name>
</gene>
<organism evidence="3 4">
    <name type="scientific">Gordonia defluvii</name>
    <dbReference type="NCBI Taxonomy" id="283718"/>
    <lineage>
        <taxon>Bacteria</taxon>
        <taxon>Bacillati</taxon>
        <taxon>Actinomycetota</taxon>
        <taxon>Actinomycetes</taxon>
        <taxon>Mycobacteriales</taxon>
        <taxon>Gordoniaceae</taxon>
        <taxon>Gordonia</taxon>
    </lineage>
</organism>
<dbReference type="Pfam" id="PF09990">
    <property type="entry name" value="DUF2231"/>
    <property type="match status" value="1"/>
</dbReference>
<keyword evidence="1" id="KW-1133">Transmembrane helix</keyword>